<dbReference type="Proteomes" id="UP000029033">
    <property type="component" value="Unassembled WGS sequence"/>
</dbReference>
<dbReference type="AlphaFoldDB" id="A0A087DGM9"/>
<evidence type="ECO:0000256" key="1">
    <source>
        <dbReference type="SAM" id="MobiDB-lite"/>
    </source>
</evidence>
<dbReference type="InterPro" id="IPR003343">
    <property type="entry name" value="Big_2"/>
</dbReference>
<feature type="region of interest" description="Disordered" evidence="1">
    <location>
        <begin position="1"/>
        <end position="21"/>
    </location>
</feature>
<name>A0A087DGM9_9BIFI</name>
<dbReference type="Gene3D" id="2.60.40.1080">
    <property type="match status" value="1"/>
</dbReference>
<evidence type="ECO:0000259" key="2">
    <source>
        <dbReference type="Pfam" id="PF02368"/>
    </source>
</evidence>
<gene>
    <name evidence="3" type="ORF">BSCA_0731</name>
</gene>
<keyword evidence="4" id="KW-1185">Reference proteome</keyword>
<evidence type="ECO:0000313" key="3">
    <source>
        <dbReference type="EMBL" id="KFI94679.1"/>
    </source>
</evidence>
<dbReference type="STRING" id="158787.BSCA_0731"/>
<sequence length="90" mass="8960">MTSVTITAPDGDTPPTSVETGRTITLAATVTYEDKTTGHDVAWASKDPTIATVADGVVTGVKAGTARISASAGTVTSTDLRVGVTSPANP</sequence>
<evidence type="ECO:0000313" key="4">
    <source>
        <dbReference type="Proteomes" id="UP000029033"/>
    </source>
</evidence>
<dbReference type="InterPro" id="IPR008964">
    <property type="entry name" value="Invasin/intimin_cell_adhesion"/>
</dbReference>
<proteinExistence type="predicted"/>
<comment type="caution">
    <text evidence="3">The sequence shown here is derived from an EMBL/GenBank/DDBJ whole genome shotgun (WGS) entry which is preliminary data.</text>
</comment>
<organism evidence="3 4">
    <name type="scientific">Bifidobacterium scardovii</name>
    <dbReference type="NCBI Taxonomy" id="158787"/>
    <lineage>
        <taxon>Bacteria</taxon>
        <taxon>Bacillati</taxon>
        <taxon>Actinomycetota</taxon>
        <taxon>Actinomycetes</taxon>
        <taxon>Bifidobacteriales</taxon>
        <taxon>Bifidobacteriaceae</taxon>
        <taxon>Bifidobacterium</taxon>
    </lineage>
</organism>
<feature type="domain" description="BIG2" evidence="2">
    <location>
        <begin position="3"/>
        <end position="77"/>
    </location>
</feature>
<protein>
    <submittedName>
        <fullName evidence="3">Bacterial Ig-like domain, group 2</fullName>
    </submittedName>
</protein>
<dbReference type="SUPFAM" id="SSF49373">
    <property type="entry name" value="Invasin/intimin cell-adhesion fragments"/>
    <property type="match status" value="1"/>
</dbReference>
<accession>A0A087DGM9</accession>
<dbReference type="EMBL" id="JGZO01000006">
    <property type="protein sequence ID" value="KFI94679.1"/>
    <property type="molecule type" value="Genomic_DNA"/>
</dbReference>
<reference evidence="3 4" key="1">
    <citation type="submission" date="2014-03" db="EMBL/GenBank/DDBJ databases">
        <title>Genomics of Bifidobacteria.</title>
        <authorList>
            <person name="Ventura M."/>
            <person name="Milani C."/>
            <person name="Lugli G.A."/>
        </authorList>
    </citation>
    <scope>NUCLEOTIDE SEQUENCE [LARGE SCALE GENOMIC DNA]</scope>
    <source>
        <strain evidence="3 4">LMG 21589</strain>
    </source>
</reference>
<dbReference type="Pfam" id="PF02368">
    <property type="entry name" value="Big_2"/>
    <property type="match status" value="1"/>
</dbReference>